<name>A0A9P6N9R5_9BASI</name>
<proteinExistence type="predicted"/>
<feature type="coiled-coil region" evidence="1">
    <location>
        <begin position="30"/>
        <end position="83"/>
    </location>
</feature>
<evidence type="ECO:0000256" key="2">
    <source>
        <dbReference type="SAM" id="MobiDB-lite"/>
    </source>
</evidence>
<evidence type="ECO:0000313" key="4">
    <source>
        <dbReference type="Proteomes" id="UP000886653"/>
    </source>
</evidence>
<dbReference type="EMBL" id="MU167483">
    <property type="protein sequence ID" value="KAG0140043.1"/>
    <property type="molecule type" value="Genomic_DNA"/>
</dbReference>
<evidence type="ECO:0000256" key="1">
    <source>
        <dbReference type="SAM" id="Coils"/>
    </source>
</evidence>
<dbReference type="Proteomes" id="UP000886653">
    <property type="component" value="Unassembled WGS sequence"/>
</dbReference>
<reference evidence="3" key="1">
    <citation type="submission" date="2013-11" db="EMBL/GenBank/DDBJ databases">
        <title>Genome sequence of the fusiform rust pathogen reveals effectors for host alternation and coevolution with pine.</title>
        <authorList>
            <consortium name="DOE Joint Genome Institute"/>
            <person name="Smith K."/>
            <person name="Pendleton A."/>
            <person name="Kubisiak T."/>
            <person name="Anderson C."/>
            <person name="Salamov A."/>
            <person name="Aerts A."/>
            <person name="Riley R."/>
            <person name="Clum A."/>
            <person name="Lindquist E."/>
            <person name="Ence D."/>
            <person name="Campbell M."/>
            <person name="Kronenberg Z."/>
            <person name="Feau N."/>
            <person name="Dhillon B."/>
            <person name="Hamelin R."/>
            <person name="Burleigh J."/>
            <person name="Smith J."/>
            <person name="Yandell M."/>
            <person name="Nelson C."/>
            <person name="Grigoriev I."/>
            <person name="Davis J."/>
        </authorList>
    </citation>
    <scope>NUCLEOTIDE SEQUENCE</scope>
    <source>
        <strain evidence="3">G11</strain>
    </source>
</reference>
<gene>
    <name evidence="3" type="ORF">CROQUDRAFT_136899</name>
</gene>
<accession>A0A9P6N9R5</accession>
<protein>
    <submittedName>
        <fullName evidence="3">Uncharacterized protein</fullName>
    </submittedName>
</protein>
<keyword evidence="4" id="KW-1185">Reference proteome</keyword>
<dbReference type="AlphaFoldDB" id="A0A9P6N9R5"/>
<evidence type="ECO:0000313" key="3">
    <source>
        <dbReference type="EMBL" id="KAG0140043.1"/>
    </source>
</evidence>
<feature type="region of interest" description="Disordered" evidence="2">
    <location>
        <begin position="210"/>
        <end position="250"/>
    </location>
</feature>
<feature type="region of interest" description="Disordered" evidence="2">
    <location>
        <begin position="280"/>
        <end position="315"/>
    </location>
</feature>
<organism evidence="3 4">
    <name type="scientific">Cronartium quercuum f. sp. fusiforme G11</name>
    <dbReference type="NCBI Taxonomy" id="708437"/>
    <lineage>
        <taxon>Eukaryota</taxon>
        <taxon>Fungi</taxon>
        <taxon>Dikarya</taxon>
        <taxon>Basidiomycota</taxon>
        <taxon>Pucciniomycotina</taxon>
        <taxon>Pucciniomycetes</taxon>
        <taxon>Pucciniales</taxon>
        <taxon>Coleosporiaceae</taxon>
        <taxon>Cronartium</taxon>
    </lineage>
</organism>
<feature type="compositionally biased region" description="Basic and acidic residues" evidence="2">
    <location>
        <begin position="221"/>
        <end position="235"/>
    </location>
</feature>
<keyword evidence="1" id="KW-0175">Coiled coil</keyword>
<comment type="caution">
    <text evidence="3">The sequence shown here is derived from an EMBL/GenBank/DDBJ whole genome shotgun (WGS) entry which is preliminary data.</text>
</comment>
<sequence>MVERSKEVKTMVDQLVNKTNTDTLDICKLVKDQQRDINHLIRAVSELEKDCGKTDLKPVSEDIQSLLHKVETMTKEIQGLKGQPTLHTQHRMTRIDEDEEVQSETQRNARKETPPHFQKETVIPDLSHEHREITAGTHHISRQRTLPCTTENNFGNYTNPRNFPKTAAYPTFRGGNTEDWARFISKIKTLRCAYKLPDAEIISKNAQNHTLKKQTWPKPSPELESKKPSTTERAKPTTIPLHGSSKDLRPKNTCHKCHEPWSKEHQCKGGRINMVHEEEDIYQSSSESPFSEKEDLAQNSQMEESEHEDQSDDNHNGCYVLEEIDNEILLNSTHDRLYLSDTQNAELMCDPGSFTQEKHCPAQCTSIINGKQVTIVMDTGAGGGVVSTKYLSTVDRDWEEKLIIQPMGTWGGYGSRLVPKDIYQAGVVVQHHCGNIRCKVDFVVMENNNLPN</sequence>